<dbReference type="Proteomes" id="UP000231279">
    <property type="component" value="Unassembled WGS sequence"/>
</dbReference>
<dbReference type="GO" id="GO:0052381">
    <property type="term" value="F:tRNA dimethylallyltransferase activity"/>
    <property type="evidence" value="ECO:0007669"/>
    <property type="project" value="TreeGrafter"/>
</dbReference>
<dbReference type="InterPro" id="IPR039657">
    <property type="entry name" value="Dimethylallyltransferase"/>
</dbReference>
<reference evidence="7" key="1">
    <citation type="journal article" date="2018" name="Gigascience">
        <title>Genome assembly of the Pink Ipe (Handroanthus impetiginosus, Bignoniaceae), a highly valued, ecologically keystone Neotropical timber forest tree.</title>
        <authorList>
            <person name="Silva-Junior O.B."/>
            <person name="Grattapaglia D."/>
            <person name="Novaes E."/>
            <person name="Collevatti R.G."/>
        </authorList>
    </citation>
    <scope>NUCLEOTIDE SEQUENCE [LARGE SCALE GENOMIC DNA]</scope>
    <source>
        <strain evidence="7">cv. UFG-1</strain>
    </source>
</reference>
<dbReference type="GO" id="GO:0005524">
    <property type="term" value="F:ATP binding"/>
    <property type="evidence" value="ECO:0007669"/>
    <property type="project" value="UniProtKB-KW"/>
</dbReference>
<dbReference type="GO" id="GO:0005739">
    <property type="term" value="C:mitochondrion"/>
    <property type="evidence" value="ECO:0007669"/>
    <property type="project" value="TreeGrafter"/>
</dbReference>
<name>A0A2G9GLJ5_9LAMI</name>
<dbReference type="EC" id="2.5.1.112" evidence="6"/>
<dbReference type="GO" id="GO:0006400">
    <property type="term" value="P:tRNA modification"/>
    <property type="evidence" value="ECO:0007669"/>
    <property type="project" value="TreeGrafter"/>
</dbReference>
<dbReference type="GO" id="GO:0009691">
    <property type="term" value="P:cytokinin biosynthetic process"/>
    <property type="evidence" value="ECO:0007669"/>
    <property type="project" value="UniProtKB-KW"/>
</dbReference>
<evidence type="ECO:0000256" key="2">
    <source>
        <dbReference type="ARBA" id="ARBA00022679"/>
    </source>
</evidence>
<dbReference type="EMBL" id="NKXS01004587">
    <property type="protein sequence ID" value="PIN05890.1"/>
    <property type="molecule type" value="Genomic_DNA"/>
</dbReference>
<comment type="caution">
    <text evidence="6">The sequence shown here is derived from an EMBL/GenBank/DDBJ whole genome shotgun (WGS) entry which is preliminary data.</text>
</comment>
<keyword evidence="4" id="KW-0547">Nucleotide-binding</keyword>
<keyword evidence="2 6" id="KW-0808">Transferase</keyword>
<dbReference type="PANTHER" id="PTHR11088">
    <property type="entry name" value="TRNA DIMETHYLALLYLTRANSFERASE"/>
    <property type="match status" value="1"/>
</dbReference>
<organism evidence="6 7">
    <name type="scientific">Handroanthus impetiginosus</name>
    <dbReference type="NCBI Taxonomy" id="429701"/>
    <lineage>
        <taxon>Eukaryota</taxon>
        <taxon>Viridiplantae</taxon>
        <taxon>Streptophyta</taxon>
        <taxon>Embryophyta</taxon>
        <taxon>Tracheophyta</taxon>
        <taxon>Spermatophyta</taxon>
        <taxon>Magnoliopsida</taxon>
        <taxon>eudicotyledons</taxon>
        <taxon>Gunneridae</taxon>
        <taxon>Pentapetalae</taxon>
        <taxon>asterids</taxon>
        <taxon>lamiids</taxon>
        <taxon>Lamiales</taxon>
        <taxon>Bignoniaceae</taxon>
        <taxon>Crescentiina</taxon>
        <taxon>Tabebuia alliance</taxon>
        <taxon>Handroanthus</taxon>
    </lineage>
</organism>
<keyword evidence="3" id="KW-0203">Cytokinin biosynthesis</keyword>
<accession>A0A2G9GLJ5</accession>
<dbReference type="STRING" id="429701.A0A2G9GLJ5"/>
<evidence type="ECO:0000256" key="3">
    <source>
        <dbReference type="ARBA" id="ARBA00022712"/>
    </source>
</evidence>
<dbReference type="OrthoDB" id="1734516at2759"/>
<dbReference type="AlphaFoldDB" id="A0A2G9GLJ5"/>
<proteinExistence type="inferred from homology"/>
<keyword evidence="7" id="KW-1185">Reference proteome</keyword>
<evidence type="ECO:0000256" key="5">
    <source>
        <dbReference type="ARBA" id="ARBA00022840"/>
    </source>
</evidence>
<evidence type="ECO:0000256" key="4">
    <source>
        <dbReference type="ARBA" id="ARBA00022741"/>
    </source>
</evidence>
<dbReference type="Gene3D" id="3.40.50.300">
    <property type="entry name" value="P-loop containing nucleotide triphosphate hydrolases"/>
    <property type="match status" value="1"/>
</dbReference>
<dbReference type="Pfam" id="PF01715">
    <property type="entry name" value="IPPT"/>
    <property type="match status" value="1"/>
</dbReference>
<evidence type="ECO:0000313" key="7">
    <source>
        <dbReference type="Proteomes" id="UP000231279"/>
    </source>
</evidence>
<dbReference type="GO" id="GO:0052622">
    <property type="term" value="F:ATP/ADP dimethylallyltransferase activity"/>
    <property type="evidence" value="ECO:0007669"/>
    <property type="project" value="UniProtKB-EC"/>
</dbReference>
<keyword evidence="5" id="KW-0067">ATP-binding</keyword>
<sequence length="155" mass="17804">MVERGLVQEAKEFFDPRGDYTYGIRRGIGVPEMDEYFRNESLDDATRGKLLTAAMHHIKENTYKLASRQLQNIFKLREQLEGRVHRLDATEAFLKHGVEADKAWKRLVVGPSTKILHCFLSDEDQIVLESTAIMSPANGTRSSIPKWYFISYSIP</sequence>
<evidence type="ECO:0000313" key="6">
    <source>
        <dbReference type="EMBL" id="PIN05890.1"/>
    </source>
</evidence>
<comment type="similarity">
    <text evidence="1">Belongs to the IPP transferase family.</text>
</comment>
<dbReference type="PANTHER" id="PTHR11088:SF74">
    <property type="entry name" value="ADENYLATE ISOPENTENYLTRANSFERASE 5, CHLOROPLASTIC"/>
    <property type="match status" value="1"/>
</dbReference>
<dbReference type="InterPro" id="IPR027417">
    <property type="entry name" value="P-loop_NTPase"/>
</dbReference>
<protein>
    <submittedName>
        <fullName evidence="6">7-deoxyloganetin glucosyltransferase</fullName>
        <ecNumber evidence="6">2.5.1.112</ecNumber>
    </submittedName>
</protein>
<gene>
    <name evidence="6" type="ORF">CDL12_21566</name>
</gene>
<evidence type="ECO:0000256" key="1">
    <source>
        <dbReference type="ARBA" id="ARBA00005842"/>
    </source>
</evidence>